<dbReference type="SUPFAM" id="SSF52540">
    <property type="entry name" value="P-loop containing nucleoside triphosphate hydrolases"/>
    <property type="match status" value="1"/>
</dbReference>
<accession>A0A381X7Q3</accession>
<dbReference type="InterPro" id="IPR027417">
    <property type="entry name" value="P-loop_NTPase"/>
</dbReference>
<dbReference type="NCBIfam" id="TIGR00231">
    <property type="entry name" value="small_GTP"/>
    <property type="match status" value="1"/>
</dbReference>
<keyword evidence="4" id="KW-0342">GTP-binding</keyword>
<dbReference type="PANTHER" id="PTHR42714">
    <property type="entry name" value="TRNA MODIFICATION GTPASE GTPBP3"/>
    <property type="match status" value="1"/>
</dbReference>
<dbReference type="InterPro" id="IPR025867">
    <property type="entry name" value="MnmE_helical"/>
</dbReference>
<feature type="domain" description="MnmE helical" evidence="7">
    <location>
        <begin position="124"/>
        <end position="330"/>
    </location>
</feature>
<dbReference type="PRINTS" id="PR00326">
    <property type="entry name" value="GTP1OBG"/>
</dbReference>
<feature type="domain" description="G" evidence="5">
    <location>
        <begin position="221"/>
        <end position="327"/>
    </location>
</feature>
<reference evidence="8" key="1">
    <citation type="submission" date="2018-05" db="EMBL/GenBank/DDBJ databases">
        <authorList>
            <person name="Lanie J.A."/>
            <person name="Ng W.-L."/>
            <person name="Kazmierczak K.M."/>
            <person name="Andrzejewski T.M."/>
            <person name="Davidsen T.M."/>
            <person name="Wayne K.J."/>
            <person name="Tettelin H."/>
            <person name="Glass J.I."/>
            <person name="Rusch D."/>
            <person name="Podicherti R."/>
            <person name="Tsui H.-C.T."/>
            <person name="Winkler M.E."/>
        </authorList>
    </citation>
    <scope>NUCLEOTIDE SEQUENCE</scope>
</reference>
<feature type="domain" description="GTP-binding protein TrmE N-terminal" evidence="6">
    <location>
        <begin position="7"/>
        <end position="121"/>
    </location>
</feature>
<dbReference type="CDD" id="cd04164">
    <property type="entry name" value="trmE"/>
    <property type="match status" value="1"/>
</dbReference>
<dbReference type="Pfam" id="PF10396">
    <property type="entry name" value="TrmE_N"/>
    <property type="match status" value="1"/>
</dbReference>
<keyword evidence="3" id="KW-0547">Nucleotide-binding</keyword>
<dbReference type="GO" id="GO:0002098">
    <property type="term" value="P:tRNA wobble uridine modification"/>
    <property type="evidence" value="ECO:0007669"/>
    <property type="project" value="TreeGrafter"/>
</dbReference>
<dbReference type="InterPro" id="IPR027266">
    <property type="entry name" value="TrmE/GcvT-like"/>
</dbReference>
<dbReference type="Pfam" id="PF12631">
    <property type="entry name" value="MnmE_helical"/>
    <property type="match status" value="1"/>
</dbReference>
<dbReference type="GO" id="GO:0003924">
    <property type="term" value="F:GTPase activity"/>
    <property type="evidence" value="ECO:0007669"/>
    <property type="project" value="InterPro"/>
</dbReference>
<dbReference type="InterPro" id="IPR027368">
    <property type="entry name" value="MnmE_dom2"/>
</dbReference>
<dbReference type="GO" id="GO:0005829">
    <property type="term" value="C:cytosol"/>
    <property type="evidence" value="ECO:0007669"/>
    <property type="project" value="TreeGrafter"/>
</dbReference>
<evidence type="ECO:0008006" key="9">
    <source>
        <dbReference type="Google" id="ProtNLM"/>
    </source>
</evidence>
<dbReference type="NCBIfam" id="TIGR00450">
    <property type="entry name" value="mnmE_trmE_thdF"/>
    <property type="match status" value="1"/>
</dbReference>
<organism evidence="8">
    <name type="scientific">marine metagenome</name>
    <dbReference type="NCBI Taxonomy" id="408172"/>
    <lineage>
        <taxon>unclassified sequences</taxon>
        <taxon>metagenomes</taxon>
        <taxon>ecological metagenomes</taxon>
    </lineage>
</organism>
<evidence type="ECO:0000259" key="7">
    <source>
        <dbReference type="Pfam" id="PF12631"/>
    </source>
</evidence>
<dbReference type="InterPro" id="IPR018948">
    <property type="entry name" value="GTP-bd_TrmE_N"/>
</dbReference>
<dbReference type="GO" id="GO:0030488">
    <property type="term" value="P:tRNA methylation"/>
    <property type="evidence" value="ECO:0007669"/>
    <property type="project" value="TreeGrafter"/>
</dbReference>
<dbReference type="EMBL" id="UINC01014206">
    <property type="protein sequence ID" value="SVA60789.1"/>
    <property type="molecule type" value="Genomic_DNA"/>
</dbReference>
<evidence type="ECO:0000259" key="5">
    <source>
        <dbReference type="Pfam" id="PF01926"/>
    </source>
</evidence>
<evidence type="ECO:0000313" key="8">
    <source>
        <dbReference type="EMBL" id="SVA60789.1"/>
    </source>
</evidence>
<evidence type="ECO:0000256" key="1">
    <source>
        <dbReference type="ARBA" id="ARBA00011043"/>
    </source>
</evidence>
<dbReference type="InterPro" id="IPR006073">
    <property type="entry name" value="GTP-bd"/>
</dbReference>
<dbReference type="InterPro" id="IPR005225">
    <property type="entry name" value="Small_GTP-bd"/>
</dbReference>
<dbReference type="Gene3D" id="1.20.120.430">
    <property type="entry name" value="tRNA modification GTPase MnmE domain 2"/>
    <property type="match status" value="1"/>
</dbReference>
<dbReference type="InterPro" id="IPR031168">
    <property type="entry name" value="G_TrmE"/>
</dbReference>
<dbReference type="Pfam" id="PF01926">
    <property type="entry name" value="MMR_HSR1"/>
    <property type="match status" value="1"/>
</dbReference>
<comment type="similarity">
    <text evidence="1">Belongs to the TRAFAC class TrmE-Era-EngA-EngB-Septin-like GTPase superfamily. TrmE GTPase family.</text>
</comment>
<name>A0A381X7Q3_9ZZZZ</name>
<dbReference type="AlphaFoldDB" id="A0A381X7Q3"/>
<sequence length="353" mass="38943">MKQETHFSQATPPGRGAISIIRLSGPEAVKSVSKICDKRSLPLTHKRPILTTVYDTNNSPIDSALVTFFPKPDSYTGEDMIELSCHGNPHIVDAVFESLLKTGIRLSEPGEFTKNAFLNGKIDLIQAESIGNLISSRSKVAAKMSLRILRGDLTARLLKIRGSLIDLLSKYEFELDISEEDNFSIISSRKAMSIIVKCMRGCDSLLRTYNDGLLYNQGVRLAIIGKPNVGKSTLLNCLLGKDRVITSDVPGTTRDTIDALFFLRDIPITLVDTAGIRKSVNIVEERGVERSINEAKNCDMIINLLTPKDFKEKFSFNSVPVISVINKIDTLSGPQKKRLSKKNLCISALFNVG</sequence>
<dbReference type="Gene3D" id="3.30.1360.120">
    <property type="entry name" value="Probable tRNA modification gtpase trme, domain 1"/>
    <property type="match status" value="1"/>
</dbReference>
<dbReference type="InterPro" id="IPR004520">
    <property type="entry name" value="GTPase_MnmE"/>
</dbReference>
<dbReference type="GO" id="GO:0005525">
    <property type="term" value="F:GTP binding"/>
    <property type="evidence" value="ECO:0007669"/>
    <property type="project" value="UniProtKB-KW"/>
</dbReference>
<dbReference type="PANTHER" id="PTHR42714:SF2">
    <property type="entry name" value="TRNA MODIFICATION GTPASE GTPBP3, MITOCHONDRIAL"/>
    <property type="match status" value="1"/>
</dbReference>
<keyword evidence="2" id="KW-0819">tRNA processing</keyword>
<gene>
    <name evidence="8" type="ORF">METZ01_LOCUS113643</name>
</gene>
<feature type="non-terminal residue" evidence="8">
    <location>
        <position position="353"/>
    </location>
</feature>
<evidence type="ECO:0000256" key="2">
    <source>
        <dbReference type="ARBA" id="ARBA00022694"/>
    </source>
</evidence>
<proteinExistence type="inferred from homology"/>
<dbReference type="CDD" id="cd14858">
    <property type="entry name" value="TrmE_N"/>
    <property type="match status" value="1"/>
</dbReference>
<dbReference type="Gene3D" id="3.40.50.300">
    <property type="entry name" value="P-loop containing nucleotide triphosphate hydrolases"/>
    <property type="match status" value="1"/>
</dbReference>
<evidence type="ECO:0000259" key="6">
    <source>
        <dbReference type="Pfam" id="PF10396"/>
    </source>
</evidence>
<evidence type="ECO:0000256" key="3">
    <source>
        <dbReference type="ARBA" id="ARBA00022741"/>
    </source>
</evidence>
<protein>
    <recommendedName>
        <fullName evidence="9">TrmE-type G domain-containing protein</fullName>
    </recommendedName>
</protein>
<evidence type="ECO:0000256" key="4">
    <source>
        <dbReference type="ARBA" id="ARBA00023134"/>
    </source>
</evidence>